<dbReference type="EMBL" id="VWFP01000015">
    <property type="protein sequence ID" value="KAA4625501.1"/>
    <property type="molecule type" value="Genomic_DNA"/>
</dbReference>
<protein>
    <submittedName>
        <fullName evidence="7">MATE family efflux transporter</fullName>
    </submittedName>
</protein>
<dbReference type="RefSeq" id="WP_118775120.1">
    <property type="nucleotide sequence ID" value="NZ_CACRTD010000090.1"/>
</dbReference>
<name>A0A7J4XW85_BACOV</name>
<organism evidence="7 8">
    <name type="scientific">Bacteroides ovatus</name>
    <dbReference type="NCBI Taxonomy" id="28116"/>
    <lineage>
        <taxon>Bacteria</taxon>
        <taxon>Pseudomonadati</taxon>
        <taxon>Bacteroidota</taxon>
        <taxon>Bacteroidia</taxon>
        <taxon>Bacteroidales</taxon>
        <taxon>Bacteroidaceae</taxon>
        <taxon>Bacteroides</taxon>
    </lineage>
</organism>
<accession>A0A7J4XW85</accession>
<keyword evidence="5 6" id="KW-0472">Membrane</keyword>
<evidence type="ECO:0000256" key="1">
    <source>
        <dbReference type="ARBA" id="ARBA00004651"/>
    </source>
</evidence>
<feature type="transmembrane region" description="Helical" evidence="6">
    <location>
        <begin position="9"/>
        <end position="29"/>
    </location>
</feature>
<feature type="transmembrane region" description="Helical" evidence="6">
    <location>
        <begin position="224"/>
        <end position="245"/>
    </location>
</feature>
<keyword evidence="2" id="KW-1003">Cell membrane</keyword>
<comment type="caution">
    <text evidence="7">The sequence shown here is derived from an EMBL/GenBank/DDBJ whole genome shotgun (WGS) entry which is preliminary data.</text>
</comment>
<comment type="subcellular location">
    <subcellularLocation>
        <location evidence="1">Cell membrane</location>
        <topology evidence="1">Multi-pass membrane protein</topology>
    </subcellularLocation>
</comment>
<dbReference type="PANTHER" id="PTHR30250:SF26">
    <property type="entry name" value="PSMA PROTEIN"/>
    <property type="match status" value="1"/>
</dbReference>
<feature type="transmembrane region" description="Helical" evidence="6">
    <location>
        <begin position="339"/>
        <end position="358"/>
    </location>
</feature>
<keyword evidence="3 6" id="KW-0812">Transmembrane</keyword>
<dbReference type="CDD" id="cd12082">
    <property type="entry name" value="MATE_like"/>
    <property type="match status" value="1"/>
</dbReference>
<evidence type="ECO:0000313" key="8">
    <source>
        <dbReference type="Proteomes" id="UP000424805"/>
    </source>
</evidence>
<dbReference type="PANTHER" id="PTHR30250">
    <property type="entry name" value="PST FAMILY PREDICTED COLANIC ACID TRANSPORTER"/>
    <property type="match status" value="1"/>
</dbReference>
<dbReference type="AlphaFoldDB" id="A0A7J4XW85"/>
<gene>
    <name evidence="7" type="ORF">F3B90_15320</name>
</gene>
<feature type="transmembrane region" description="Helical" evidence="6">
    <location>
        <begin position="309"/>
        <end position="333"/>
    </location>
</feature>
<feature type="transmembrane region" description="Helical" evidence="6">
    <location>
        <begin position="35"/>
        <end position="57"/>
    </location>
</feature>
<evidence type="ECO:0000256" key="5">
    <source>
        <dbReference type="ARBA" id="ARBA00023136"/>
    </source>
</evidence>
<feature type="transmembrane region" description="Helical" evidence="6">
    <location>
        <begin position="265"/>
        <end position="288"/>
    </location>
</feature>
<feature type="transmembrane region" description="Helical" evidence="6">
    <location>
        <begin position="397"/>
        <end position="414"/>
    </location>
</feature>
<feature type="transmembrane region" description="Helical" evidence="6">
    <location>
        <begin position="154"/>
        <end position="174"/>
    </location>
</feature>
<sequence length="433" mass="47860">MYKNTVAMIGIRGVSMILTLISAPIMLHHVDRADYGVLLTLTSIVGWVGYMDVGLGNGLRNKLPEFLAKGDFHSAKKIVSSCYVTLAIYVALIIVIFLMVSPFVDWLGVLNSPTSDAGEIRGLTNVVFIAFCIQFLFGLINSILFAYQMPAFQSLFTFVGQFVALIALVIQVYVFDVTSVLQIGAVNSIIPPLVLFWGSIGLFRTKLKEIAPSFKLFEFKSVGSILSLGLKFFVLQMITIVLFQANSIIIARVVSPEAVVEYNLAFKYVSLLTMIFTIVITPVWSATTDAYVRKDFEWINKTLSFSRKVCIASIFIGVLMVLASKFVYGMWLGRGSIDINYSTTGLILLYISFEMLYKVYGTIINGTGKVFAQIILTGIIAIIYIPLAIFLGNLCGLSGVLIANTIVFALNYVWSKLQCNKLINQTATGIWNK</sequence>
<feature type="transmembrane region" description="Helical" evidence="6">
    <location>
        <begin position="123"/>
        <end position="147"/>
    </location>
</feature>
<dbReference type="Pfam" id="PF01943">
    <property type="entry name" value="Polysacc_synt"/>
    <property type="match status" value="1"/>
</dbReference>
<dbReference type="InterPro" id="IPR002797">
    <property type="entry name" value="Polysacc_synth"/>
</dbReference>
<evidence type="ECO:0000256" key="2">
    <source>
        <dbReference type="ARBA" id="ARBA00022475"/>
    </source>
</evidence>
<keyword evidence="4 6" id="KW-1133">Transmembrane helix</keyword>
<dbReference type="InterPro" id="IPR050833">
    <property type="entry name" value="Poly_Biosynth_Transport"/>
</dbReference>
<feature type="transmembrane region" description="Helical" evidence="6">
    <location>
        <begin position="370"/>
        <end position="391"/>
    </location>
</feature>
<dbReference type="Proteomes" id="UP000424805">
    <property type="component" value="Unassembled WGS sequence"/>
</dbReference>
<evidence type="ECO:0000256" key="6">
    <source>
        <dbReference type="SAM" id="Phobius"/>
    </source>
</evidence>
<feature type="transmembrane region" description="Helical" evidence="6">
    <location>
        <begin position="180"/>
        <end position="203"/>
    </location>
</feature>
<proteinExistence type="predicted"/>
<feature type="transmembrane region" description="Helical" evidence="6">
    <location>
        <begin position="78"/>
        <end position="103"/>
    </location>
</feature>
<evidence type="ECO:0000313" key="7">
    <source>
        <dbReference type="EMBL" id="KAA4625501.1"/>
    </source>
</evidence>
<evidence type="ECO:0000256" key="3">
    <source>
        <dbReference type="ARBA" id="ARBA00022692"/>
    </source>
</evidence>
<dbReference type="GO" id="GO:0005886">
    <property type="term" value="C:plasma membrane"/>
    <property type="evidence" value="ECO:0007669"/>
    <property type="project" value="UniProtKB-SubCell"/>
</dbReference>
<evidence type="ECO:0000256" key="4">
    <source>
        <dbReference type="ARBA" id="ARBA00022989"/>
    </source>
</evidence>
<reference evidence="7 8" key="1">
    <citation type="journal article" date="2019" name="Nat. Med.">
        <title>A library of human gut bacterial isolates paired with longitudinal multiomics data enables mechanistic microbiome research.</title>
        <authorList>
            <person name="Poyet M."/>
            <person name="Groussin M."/>
            <person name="Gibbons S.M."/>
            <person name="Avila-Pacheco J."/>
            <person name="Jiang X."/>
            <person name="Kearney S.M."/>
            <person name="Perrotta A.R."/>
            <person name="Berdy B."/>
            <person name="Zhao S."/>
            <person name="Lieberman T.D."/>
            <person name="Swanson P.K."/>
            <person name="Smith M."/>
            <person name="Roesemann S."/>
            <person name="Alexander J.E."/>
            <person name="Rich S.A."/>
            <person name="Livny J."/>
            <person name="Vlamakis H."/>
            <person name="Clish C."/>
            <person name="Bullock K."/>
            <person name="Deik A."/>
            <person name="Scott J."/>
            <person name="Pierce K.A."/>
            <person name="Xavier R.J."/>
            <person name="Alm E.J."/>
        </authorList>
    </citation>
    <scope>NUCLEOTIDE SEQUENCE [LARGE SCALE GENOMIC DNA]</scope>
    <source>
        <strain evidence="7 8">BIOML-A15</strain>
    </source>
</reference>